<name>B3JQU7_9BACT</name>
<dbReference type="EMBL" id="ABIY02000133">
    <property type="protein sequence ID" value="EDU98718.1"/>
    <property type="molecule type" value="Genomic_DNA"/>
</dbReference>
<sequence>MQTFIADLYRAWQIKNKKTARGVNYILIFVVKFADKIKKDAEFFIKNSASFFASCRTAAYAIP</sequence>
<gene>
    <name evidence="1" type="ORF">BACCOP_04355</name>
</gene>
<reference evidence="1 2" key="1">
    <citation type="submission" date="2008-04" db="EMBL/GenBank/DDBJ databases">
        <title>Draft genome sequence of Bacteroides coprocola (DSM 17136).</title>
        <authorList>
            <person name="Sudarsanam P."/>
            <person name="Ley R."/>
            <person name="Guruge J."/>
            <person name="Turnbaugh P.J."/>
            <person name="Mahowald M."/>
            <person name="Liep D."/>
            <person name="Gordon J."/>
        </authorList>
    </citation>
    <scope>NUCLEOTIDE SEQUENCE [LARGE SCALE GENOMIC DNA]</scope>
    <source>
        <strain evidence="1 2">DSM 17136</strain>
    </source>
</reference>
<dbReference type="Proteomes" id="UP000003146">
    <property type="component" value="Unassembled WGS sequence"/>
</dbReference>
<accession>B3JQU7</accession>
<dbReference type="AlphaFoldDB" id="B3JQU7"/>
<dbReference type="STRING" id="470145.BACCOP_04355"/>
<protein>
    <submittedName>
        <fullName evidence="1">Uncharacterized protein</fullName>
    </submittedName>
</protein>
<dbReference type="HOGENOM" id="CLU_2876307_0_0_10"/>
<reference evidence="1 2" key="2">
    <citation type="submission" date="2008-04" db="EMBL/GenBank/DDBJ databases">
        <authorList>
            <person name="Fulton L."/>
            <person name="Clifton S."/>
            <person name="Fulton B."/>
            <person name="Xu J."/>
            <person name="Minx P."/>
            <person name="Pepin K.H."/>
            <person name="Johnson M."/>
            <person name="Thiruvilangam P."/>
            <person name="Bhonagiri V."/>
            <person name="Nash W.E."/>
            <person name="Mardis E.R."/>
            <person name="Wilson R.K."/>
        </authorList>
    </citation>
    <scope>NUCLEOTIDE SEQUENCE [LARGE SCALE GENOMIC DNA]</scope>
    <source>
        <strain evidence="1 2">DSM 17136</strain>
    </source>
</reference>
<evidence type="ECO:0000313" key="1">
    <source>
        <dbReference type="EMBL" id="EDU98718.1"/>
    </source>
</evidence>
<comment type="caution">
    <text evidence="1">The sequence shown here is derived from an EMBL/GenBank/DDBJ whole genome shotgun (WGS) entry which is preliminary data.</text>
</comment>
<proteinExistence type="predicted"/>
<evidence type="ECO:0000313" key="2">
    <source>
        <dbReference type="Proteomes" id="UP000003146"/>
    </source>
</evidence>
<organism evidence="1 2">
    <name type="scientific">Phocaeicola coprocola DSM 17136</name>
    <dbReference type="NCBI Taxonomy" id="470145"/>
    <lineage>
        <taxon>Bacteria</taxon>
        <taxon>Pseudomonadati</taxon>
        <taxon>Bacteroidota</taxon>
        <taxon>Bacteroidia</taxon>
        <taxon>Bacteroidales</taxon>
        <taxon>Bacteroidaceae</taxon>
        <taxon>Phocaeicola</taxon>
    </lineage>
</organism>